<reference evidence="2 3" key="1">
    <citation type="submission" date="2022-11" db="EMBL/GenBank/DDBJ databases">
        <title>Study of microbial diversity in lake waters.</title>
        <authorList>
            <person name="Zhang J."/>
        </authorList>
    </citation>
    <scope>NUCLEOTIDE SEQUENCE [LARGE SCALE GENOMIC DNA]</scope>
    <source>
        <strain evidence="2 3">DT12</strain>
    </source>
</reference>
<organism evidence="2 3">
    <name type="scientific">Tumebacillus lacus</name>
    <dbReference type="NCBI Taxonomy" id="2995335"/>
    <lineage>
        <taxon>Bacteria</taxon>
        <taxon>Bacillati</taxon>
        <taxon>Bacillota</taxon>
        <taxon>Bacilli</taxon>
        <taxon>Bacillales</taxon>
        <taxon>Alicyclobacillaceae</taxon>
        <taxon>Tumebacillus</taxon>
    </lineage>
</organism>
<keyword evidence="1" id="KW-0812">Transmembrane</keyword>
<evidence type="ECO:0000313" key="2">
    <source>
        <dbReference type="EMBL" id="MCX7568959.1"/>
    </source>
</evidence>
<feature type="transmembrane region" description="Helical" evidence="1">
    <location>
        <begin position="24"/>
        <end position="44"/>
    </location>
</feature>
<keyword evidence="1" id="KW-1133">Transmembrane helix</keyword>
<dbReference type="RefSeq" id="WP_267150191.1">
    <property type="nucleotide sequence ID" value="NZ_JAPMLT010000001.1"/>
</dbReference>
<comment type="caution">
    <text evidence="2">The sequence shown here is derived from an EMBL/GenBank/DDBJ whole genome shotgun (WGS) entry which is preliminary data.</text>
</comment>
<dbReference type="EMBL" id="JAPMLT010000001">
    <property type="protein sequence ID" value="MCX7568959.1"/>
    <property type="molecule type" value="Genomic_DNA"/>
</dbReference>
<accession>A0ABT3WWE5</accession>
<sequence length="167" mass="18331">MEQRRQQTYEERFLKAYERWEKPLVRVLIACFVLIVAAQAVLMWPAGRQLLSGVDRLEGHKTNGATLATATKDTRAQLTIRSVDSGAGLPKAWVKVNGIPVSAFTEEAVTVSVREKDVVTVDTSGLPGVFRFEIDHDDPQISYPVPGTLVEAGDGQEAKVGPVHFSK</sequence>
<name>A0ABT3WWE5_9BACL</name>
<evidence type="ECO:0000313" key="3">
    <source>
        <dbReference type="Proteomes" id="UP001208017"/>
    </source>
</evidence>
<evidence type="ECO:0008006" key="4">
    <source>
        <dbReference type="Google" id="ProtNLM"/>
    </source>
</evidence>
<proteinExistence type="predicted"/>
<dbReference type="Proteomes" id="UP001208017">
    <property type="component" value="Unassembled WGS sequence"/>
</dbReference>
<protein>
    <recommendedName>
        <fullName evidence="4">Carboxypeptidase regulatory-like domain-containing protein</fullName>
    </recommendedName>
</protein>
<gene>
    <name evidence="2" type="ORF">OS242_03155</name>
</gene>
<keyword evidence="1" id="KW-0472">Membrane</keyword>
<evidence type="ECO:0000256" key="1">
    <source>
        <dbReference type="SAM" id="Phobius"/>
    </source>
</evidence>
<keyword evidence="3" id="KW-1185">Reference proteome</keyword>